<keyword evidence="11" id="KW-1185">Reference proteome</keyword>
<protein>
    <recommendedName>
        <fullName evidence="2">histidine kinase</fullName>
        <ecNumber evidence="2">2.7.13.3</ecNumber>
    </recommendedName>
</protein>
<feature type="transmembrane region" description="Helical" evidence="8">
    <location>
        <begin position="250"/>
        <end position="271"/>
    </location>
</feature>
<feature type="transmembrane region" description="Helical" evidence="8">
    <location>
        <begin position="338"/>
        <end position="355"/>
    </location>
</feature>
<evidence type="ECO:0000256" key="4">
    <source>
        <dbReference type="ARBA" id="ARBA00022679"/>
    </source>
</evidence>
<sequence>MITYFKYYLRLFSILILFPTHVFGQTTILLDDAVALRDIGKQTYYLEDATLKLSINDIINNDVEATFVPNSQEAVNFSSTASAYWLKFKVSKAISDNFYLNVGSAYIDSISLYEFDDKGELISTRHTGDDLPFNSREIKVGNYLFALNFEKDTTHTFYLRVKCDQPLFFLLRVGTLPNFVAYEHDLDFLQGIYFGFMLLIFLYNLFLYFSTRERIYLYYIAYVFSITWFMASVFGYFFEYFWPNFPFLNGLVVVSSGLTMITATLFTQKFLNTKESGSAMHKGSMIFLVVGVLICVLVLLGFKIEGLKLSQGGLLIMSVFFLILGIRFKLKGYRPAKYYLFAWGALILGIFFAILESLNVTFVMTYLNAMQIGSALEVLLLSFALGDRINMYKQQKEDAQLEALLAAKENERLIQEQNIILEKKVKERTAEVAIQNEKLVNLNKEKDMLVNVVAHDLRTPLSHIRLLIQLIDMTSLDLTEDQESYLTEIDNSADRLSQMIGRILNIHALETNRVKLKNQVLDLVELVNYVVKCFRLTSEGKEIEISTISEPGNHFVEVDKNYTIQVLENLVSNAIKFSDRGSKVFLHIKSKDRKTYVTVEDQGPGISEEDQKKLFGRFQRLSAQPTEGEASIGLGLSIVKKYIEAMNGEIHCESQLGIGTKFIISFDSKDQLEEVRS</sequence>
<comment type="catalytic activity">
    <reaction evidence="1">
        <text>ATP + protein L-histidine = ADP + protein N-phospho-L-histidine.</text>
        <dbReference type="EC" id="2.7.13.3"/>
    </reaction>
</comment>
<gene>
    <name evidence="10" type="ORF">JJQ60_05155</name>
</gene>
<evidence type="ECO:0000313" key="11">
    <source>
        <dbReference type="Proteomes" id="UP000651057"/>
    </source>
</evidence>
<feature type="transmembrane region" description="Helical" evidence="8">
    <location>
        <begin position="308"/>
        <end position="326"/>
    </location>
</feature>
<keyword evidence="8" id="KW-1133">Transmembrane helix</keyword>
<evidence type="ECO:0000256" key="6">
    <source>
        <dbReference type="ARBA" id="ARBA00023012"/>
    </source>
</evidence>
<dbReference type="InterPro" id="IPR003661">
    <property type="entry name" value="HisK_dim/P_dom"/>
</dbReference>
<evidence type="ECO:0000256" key="2">
    <source>
        <dbReference type="ARBA" id="ARBA00012438"/>
    </source>
</evidence>
<dbReference type="EMBL" id="JAERQJ010000002">
    <property type="protein sequence ID" value="MBL0682896.1"/>
    <property type="molecule type" value="Genomic_DNA"/>
</dbReference>
<feature type="transmembrane region" description="Helical" evidence="8">
    <location>
        <begin position="283"/>
        <end position="302"/>
    </location>
</feature>
<organism evidence="10 11">
    <name type="scientific">Aquimarina mytili</name>
    <dbReference type="NCBI Taxonomy" id="874423"/>
    <lineage>
        <taxon>Bacteria</taxon>
        <taxon>Pseudomonadati</taxon>
        <taxon>Bacteroidota</taxon>
        <taxon>Flavobacteriia</taxon>
        <taxon>Flavobacteriales</taxon>
        <taxon>Flavobacteriaceae</taxon>
        <taxon>Aquimarina</taxon>
    </lineage>
</organism>
<dbReference type="Gene3D" id="1.10.287.130">
    <property type="match status" value="1"/>
</dbReference>
<dbReference type="EC" id="2.7.13.3" evidence="2"/>
<dbReference type="PANTHER" id="PTHR43711:SF26">
    <property type="entry name" value="SENSOR HISTIDINE KINASE RCSC"/>
    <property type="match status" value="1"/>
</dbReference>
<evidence type="ECO:0000256" key="8">
    <source>
        <dbReference type="SAM" id="Phobius"/>
    </source>
</evidence>
<keyword evidence="4" id="KW-0808">Transferase</keyword>
<feature type="transmembrane region" description="Helical" evidence="8">
    <location>
        <begin position="216"/>
        <end position="238"/>
    </location>
</feature>
<dbReference type="InterPro" id="IPR050736">
    <property type="entry name" value="Sensor_HK_Regulatory"/>
</dbReference>
<dbReference type="InterPro" id="IPR011622">
    <property type="entry name" value="7TMR_DISM_rcpt_extracell_dom2"/>
</dbReference>
<reference evidence="10" key="1">
    <citation type="submission" date="2021-01" db="EMBL/GenBank/DDBJ databases">
        <authorList>
            <person name="Zhong Y.L."/>
        </authorList>
    </citation>
    <scope>NUCLEOTIDE SEQUENCE</scope>
    <source>
        <strain evidence="10">KCTC 23302</strain>
    </source>
</reference>
<keyword evidence="3" id="KW-0597">Phosphoprotein</keyword>
<evidence type="ECO:0000256" key="5">
    <source>
        <dbReference type="ARBA" id="ARBA00022777"/>
    </source>
</evidence>
<comment type="caution">
    <text evidence="10">The sequence shown here is derived from an EMBL/GenBank/DDBJ whole genome shotgun (WGS) entry which is preliminary data.</text>
</comment>
<dbReference type="Pfam" id="PF02518">
    <property type="entry name" value="HATPase_c"/>
    <property type="match status" value="1"/>
</dbReference>
<proteinExistence type="predicted"/>
<dbReference type="InterPro" id="IPR004358">
    <property type="entry name" value="Sig_transdc_His_kin-like_C"/>
</dbReference>
<dbReference type="PANTHER" id="PTHR43711">
    <property type="entry name" value="TWO-COMPONENT HISTIDINE KINASE"/>
    <property type="match status" value="1"/>
</dbReference>
<dbReference type="PRINTS" id="PR00344">
    <property type="entry name" value="BCTRLSENSOR"/>
</dbReference>
<dbReference type="InterPro" id="IPR011623">
    <property type="entry name" value="7TMR_DISM_rcpt_extracell_dom1"/>
</dbReference>
<evidence type="ECO:0000256" key="1">
    <source>
        <dbReference type="ARBA" id="ARBA00000085"/>
    </source>
</evidence>
<feature type="transmembrane region" description="Helical" evidence="8">
    <location>
        <begin position="188"/>
        <end position="209"/>
    </location>
</feature>
<dbReference type="Pfam" id="PF07695">
    <property type="entry name" value="7TMR-DISM_7TM"/>
    <property type="match status" value="1"/>
</dbReference>
<dbReference type="InterPro" id="IPR036097">
    <property type="entry name" value="HisK_dim/P_sf"/>
</dbReference>
<keyword evidence="8" id="KW-0472">Membrane</keyword>
<dbReference type="GO" id="GO:0000155">
    <property type="term" value="F:phosphorelay sensor kinase activity"/>
    <property type="evidence" value="ECO:0007669"/>
    <property type="project" value="InterPro"/>
</dbReference>
<dbReference type="AlphaFoldDB" id="A0A936ZVD4"/>
<accession>A0A936ZVD4</accession>
<dbReference type="Gene3D" id="2.60.40.2380">
    <property type="match status" value="1"/>
</dbReference>
<dbReference type="PROSITE" id="PS50109">
    <property type="entry name" value="HIS_KIN"/>
    <property type="match status" value="1"/>
</dbReference>
<keyword evidence="7" id="KW-0175">Coiled coil</keyword>
<dbReference type="InterPro" id="IPR005467">
    <property type="entry name" value="His_kinase_dom"/>
</dbReference>
<keyword evidence="5 10" id="KW-0418">Kinase</keyword>
<dbReference type="InterPro" id="IPR003594">
    <property type="entry name" value="HATPase_dom"/>
</dbReference>
<feature type="domain" description="Histidine kinase" evidence="9">
    <location>
        <begin position="452"/>
        <end position="670"/>
    </location>
</feature>
<evidence type="ECO:0000259" key="9">
    <source>
        <dbReference type="PROSITE" id="PS50109"/>
    </source>
</evidence>
<dbReference type="SUPFAM" id="SSF47384">
    <property type="entry name" value="Homodimeric domain of signal transducing histidine kinase"/>
    <property type="match status" value="1"/>
</dbReference>
<dbReference type="Pfam" id="PF00512">
    <property type="entry name" value="HisKA"/>
    <property type="match status" value="1"/>
</dbReference>
<dbReference type="InterPro" id="IPR036890">
    <property type="entry name" value="HATPase_C_sf"/>
</dbReference>
<keyword evidence="8" id="KW-0812">Transmembrane</keyword>
<feature type="coiled-coil region" evidence="7">
    <location>
        <begin position="396"/>
        <end position="445"/>
    </location>
</feature>
<evidence type="ECO:0000256" key="3">
    <source>
        <dbReference type="ARBA" id="ARBA00022553"/>
    </source>
</evidence>
<dbReference type="RefSeq" id="WP_201917393.1">
    <property type="nucleotide sequence ID" value="NZ_BAABAX010000023.1"/>
</dbReference>
<dbReference type="SMART" id="SM00387">
    <property type="entry name" value="HATPase_c"/>
    <property type="match status" value="1"/>
</dbReference>
<dbReference type="SMART" id="SM00388">
    <property type="entry name" value="HisKA"/>
    <property type="match status" value="1"/>
</dbReference>
<evidence type="ECO:0000256" key="7">
    <source>
        <dbReference type="SAM" id="Coils"/>
    </source>
</evidence>
<dbReference type="SUPFAM" id="SSF55874">
    <property type="entry name" value="ATPase domain of HSP90 chaperone/DNA topoisomerase II/histidine kinase"/>
    <property type="match status" value="1"/>
</dbReference>
<evidence type="ECO:0000313" key="10">
    <source>
        <dbReference type="EMBL" id="MBL0682896.1"/>
    </source>
</evidence>
<keyword evidence="6" id="KW-0902">Two-component regulatory system</keyword>
<dbReference type="Proteomes" id="UP000651057">
    <property type="component" value="Unassembled WGS sequence"/>
</dbReference>
<dbReference type="Pfam" id="PF07696">
    <property type="entry name" value="7TMR-DISMED2"/>
    <property type="match status" value="1"/>
</dbReference>
<name>A0A936ZVD4_9FLAO</name>
<dbReference type="Gene3D" id="3.30.565.10">
    <property type="entry name" value="Histidine kinase-like ATPase, C-terminal domain"/>
    <property type="match status" value="1"/>
</dbReference>
<dbReference type="CDD" id="cd00075">
    <property type="entry name" value="HATPase"/>
    <property type="match status" value="1"/>
</dbReference>
<dbReference type="CDD" id="cd00082">
    <property type="entry name" value="HisKA"/>
    <property type="match status" value="1"/>
</dbReference>
<dbReference type="FunFam" id="3.30.565.10:FF:000006">
    <property type="entry name" value="Sensor histidine kinase WalK"/>
    <property type="match status" value="1"/>
</dbReference>